<keyword evidence="1" id="KW-1133">Transmembrane helix</keyword>
<keyword evidence="1" id="KW-0472">Membrane</keyword>
<dbReference type="InterPro" id="IPR009875">
    <property type="entry name" value="PilZ_domain"/>
</dbReference>
<evidence type="ECO:0000313" key="4">
    <source>
        <dbReference type="EMBL" id="QEN05751.1"/>
    </source>
</evidence>
<proteinExistence type="predicted"/>
<dbReference type="Proteomes" id="UP000323824">
    <property type="component" value="Chromosome"/>
</dbReference>
<dbReference type="RefSeq" id="WP_149568985.1">
    <property type="nucleotide sequence ID" value="NZ_CP035807.1"/>
</dbReference>
<dbReference type="EMBL" id="CP035807">
    <property type="protein sequence ID" value="QEN05751.1"/>
    <property type="molecule type" value="Genomic_DNA"/>
</dbReference>
<gene>
    <name evidence="4" type="ORF">EW093_13905</name>
</gene>
<feature type="domain" description="Type III secretion system flagellar brake protein YcgR PilZN" evidence="3">
    <location>
        <begin position="155"/>
        <end position="225"/>
    </location>
</feature>
<dbReference type="AlphaFoldDB" id="A0A5C1QDT9"/>
<name>A0A5C1QDT9_9SPIO</name>
<accession>A0A5C1QDT9</accession>
<dbReference type="Pfam" id="PF12945">
    <property type="entry name" value="PilZNR"/>
    <property type="match status" value="1"/>
</dbReference>
<reference evidence="4 5" key="2">
    <citation type="submission" date="2019-09" db="EMBL/GenBank/DDBJ databases">
        <title>Complete Genome Sequence and Methylome Analysis of free living Spirochaetas.</title>
        <authorList>
            <person name="Leshcheva N."/>
            <person name="Mikheeva N."/>
        </authorList>
    </citation>
    <scope>NUCLEOTIDE SEQUENCE [LARGE SCALE GENOMIC DNA]</scope>
    <source>
        <strain evidence="4 5">P</strain>
    </source>
</reference>
<sequence>MIYNIPLLQSKLRFSGNLLGAKKETDPKTMLITIGALVLFVILALVFNKIFSSSGNFRQYKRTFKKKAKELQLNKNQIKLLSRLLIESDIKKPLMVLTHPANLNTLLRKAIRNIKKESTSDTVKQNRIIEIYRIKHHLDKYQKSSQVKTTHELSIGTKVVIERNDKKSYTSSVIGNYENYFCIKLPIDSVGNQIKWKKGSMVKIIAFDRNDKESHFMSKTLGIKNVGSSNAIIISHTIRSSHSIARGFQRVDVAISTYVYPVNKTFDPGKKRYSYKINKSLGRVGKVIDISSGGCALTMKTPFPEGSIIQLDFDIDENKSVRLQGKILKLRIARGRKITHVKFTRANAKNLNLINNFIYSLG</sequence>
<dbReference type="OrthoDB" id="356259at2"/>
<organism evidence="4 5">
    <name type="scientific">Thiospirochaeta perfilievii</name>
    <dbReference type="NCBI Taxonomy" id="252967"/>
    <lineage>
        <taxon>Bacteria</taxon>
        <taxon>Pseudomonadati</taxon>
        <taxon>Spirochaetota</taxon>
        <taxon>Spirochaetia</taxon>
        <taxon>Spirochaetales</taxon>
        <taxon>Spirochaetaceae</taxon>
        <taxon>Thiospirochaeta</taxon>
    </lineage>
</organism>
<feature type="domain" description="PilZ" evidence="2">
    <location>
        <begin position="283"/>
        <end position="359"/>
    </location>
</feature>
<evidence type="ECO:0000256" key="1">
    <source>
        <dbReference type="SAM" id="Phobius"/>
    </source>
</evidence>
<evidence type="ECO:0000313" key="5">
    <source>
        <dbReference type="Proteomes" id="UP000323824"/>
    </source>
</evidence>
<keyword evidence="1" id="KW-0812">Transmembrane</keyword>
<dbReference type="Pfam" id="PF07238">
    <property type="entry name" value="PilZ"/>
    <property type="match status" value="1"/>
</dbReference>
<dbReference type="Gene3D" id="2.40.10.220">
    <property type="entry name" value="predicted glycosyltransferase like domains"/>
    <property type="match status" value="1"/>
</dbReference>
<keyword evidence="5" id="KW-1185">Reference proteome</keyword>
<evidence type="ECO:0000259" key="3">
    <source>
        <dbReference type="Pfam" id="PF12945"/>
    </source>
</evidence>
<dbReference type="GO" id="GO:0035438">
    <property type="term" value="F:cyclic-di-GMP binding"/>
    <property type="evidence" value="ECO:0007669"/>
    <property type="project" value="InterPro"/>
</dbReference>
<evidence type="ECO:0000259" key="2">
    <source>
        <dbReference type="Pfam" id="PF07238"/>
    </source>
</evidence>
<protein>
    <submittedName>
        <fullName evidence="4">PilZ domain-containing protein</fullName>
    </submittedName>
</protein>
<reference evidence="4 5" key="1">
    <citation type="submission" date="2019-02" db="EMBL/GenBank/DDBJ databases">
        <authorList>
            <person name="Fomenkov A."/>
            <person name="Dubinina G."/>
            <person name="Grabovich M."/>
            <person name="Vincze T."/>
            <person name="Roberts R.J."/>
        </authorList>
    </citation>
    <scope>NUCLEOTIDE SEQUENCE [LARGE SCALE GENOMIC DNA]</scope>
    <source>
        <strain evidence="4 5">P</strain>
    </source>
</reference>
<dbReference type="KEGG" id="sper:EW093_13905"/>
<dbReference type="InterPro" id="IPR009926">
    <property type="entry name" value="T3SS_YcgR_PilZN"/>
</dbReference>
<feature type="transmembrane region" description="Helical" evidence="1">
    <location>
        <begin position="30"/>
        <end position="51"/>
    </location>
</feature>